<dbReference type="InterPro" id="IPR006311">
    <property type="entry name" value="TAT_signal"/>
</dbReference>
<sequence>MTDEDNSDSGSEFSISRRKALGGLASIGAATTLGGAATFAQLSDTEDRSVTFTAGGLDGTLSWSGSYNGHPVNGSRSAVDLSPDLDASGYNDRAVPIDVEFTDVKPGDYGCVNFTLEVETNEAWVASGVNVVDNYDYKNFEPEIAADDDVDSKNVDEDGNLENGGDLVDGNGELAQNIYIIPYYDSDANCRFFDDDGFTGQYAGATPTGFWSNAQPETGGGFTPQGEFDADTLPGDLDGIDEDTEYYLAPRSLLDVSQNLNAIGTALWNDDDMTIGYQTASGGHASLATGSVMLDGSVPQNGDSGNNTQTVKPLKPGDTLNFGYDFHIPFGVGNEIQGDRTSIKLDFQFIQSRHTEAPDFTSYDPENQ</sequence>
<dbReference type="EMBL" id="JBHSKX010000001">
    <property type="protein sequence ID" value="MFC5365313.1"/>
    <property type="molecule type" value="Genomic_DNA"/>
</dbReference>
<evidence type="ECO:0000313" key="2">
    <source>
        <dbReference type="EMBL" id="MFC5365313.1"/>
    </source>
</evidence>
<keyword evidence="3" id="KW-1185">Reference proteome</keyword>
<dbReference type="RefSeq" id="WP_227229391.1">
    <property type="nucleotide sequence ID" value="NZ_JAJCVJ010000001.1"/>
</dbReference>
<organism evidence="2 3">
    <name type="scientific">Salinirubrum litoreum</name>
    <dbReference type="NCBI Taxonomy" id="1126234"/>
    <lineage>
        <taxon>Archaea</taxon>
        <taxon>Methanobacteriati</taxon>
        <taxon>Methanobacteriota</taxon>
        <taxon>Stenosarchaea group</taxon>
        <taxon>Halobacteria</taxon>
        <taxon>Halobacteriales</taxon>
        <taxon>Haloferacaceae</taxon>
        <taxon>Salinirubrum</taxon>
    </lineage>
</organism>
<protein>
    <recommendedName>
        <fullName evidence="4">SipW-cognate class signal peptide</fullName>
    </recommendedName>
</protein>
<name>A0ABD5R6A4_9EURY</name>
<evidence type="ECO:0000313" key="3">
    <source>
        <dbReference type="Proteomes" id="UP001596201"/>
    </source>
</evidence>
<proteinExistence type="predicted"/>
<reference evidence="2 3" key="1">
    <citation type="journal article" date="2019" name="Int. J. Syst. Evol. Microbiol.">
        <title>The Global Catalogue of Microorganisms (GCM) 10K type strain sequencing project: providing services to taxonomists for standard genome sequencing and annotation.</title>
        <authorList>
            <consortium name="The Broad Institute Genomics Platform"/>
            <consortium name="The Broad Institute Genome Sequencing Center for Infectious Disease"/>
            <person name="Wu L."/>
            <person name="Ma J."/>
        </authorList>
    </citation>
    <scope>NUCLEOTIDE SEQUENCE [LARGE SCALE GENOMIC DNA]</scope>
    <source>
        <strain evidence="2 3">CGMCC 1.12237</strain>
    </source>
</reference>
<evidence type="ECO:0008006" key="4">
    <source>
        <dbReference type="Google" id="ProtNLM"/>
    </source>
</evidence>
<dbReference type="PROSITE" id="PS51318">
    <property type="entry name" value="TAT"/>
    <property type="match status" value="1"/>
</dbReference>
<accession>A0ABD5R6A4</accession>
<dbReference type="AlphaFoldDB" id="A0ABD5R6A4"/>
<comment type="caution">
    <text evidence="2">The sequence shown here is derived from an EMBL/GenBank/DDBJ whole genome shotgun (WGS) entry which is preliminary data.</text>
</comment>
<evidence type="ECO:0000256" key="1">
    <source>
        <dbReference type="SAM" id="MobiDB-lite"/>
    </source>
</evidence>
<feature type="region of interest" description="Disordered" evidence="1">
    <location>
        <begin position="148"/>
        <end position="168"/>
    </location>
</feature>
<dbReference type="Proteomes" id="UP001596201">
    <property type="component" value="Unassembled WGS sequence"/>
</dbReference>
<gene>
    <name evidence="2" type="ORF">ACFPJ5_00060</name>
</gene>